<organism evidence="1 2">
    <name type="scientific">Mycena metata</name>
    <dbReference type="NCBI Taxonomy" id="1033252"/>
    <lineage>
        <taxon>Eukaryota</taxon>
        <taxon>Fungi</taxon>
        <taxon>Dikarya</taxon>
        <taxon>Basidiomycota</taxon>
        <taxon>Agaricomycotina</taxon>
        <taxon>Agaricomycetes</taxon>
        <taxon>Agaricomycetidae</taxon>
        <taxon>Agaricales</taxon>
        <taxon>Marasmiineae</taxon>
        <taxon>Mycenaceae</taxon>
        <taxon>Mycena</taxon>
    </lineage>
</organism>
<dbReference type="InterPro" id="IPR036188">
    <property type="entry name" value="FAD/NAD-bd_sf"/>
</dbReference>
<comment type="caution">
    <text evidence="1">The sequence shown here is derived from an EMBL/GenBank/DDBJ whole genome shotgun (WGS) entry which is preliminary data.</text>
</comment>
<reference evidence="1" key="1">
    <citation type="submission" date="2023-03" db="EMBL/GenBank/DDBJ databases">
        <title>Massive genome expansion in bonnet fungi (Mycena s.s.) driven by repeated elements and novel gene families across ecological guilds.</title>
        <authorList>
            <consortium name="Lawrence Berkeley National Laboratory"/>
            <person name="Harder C.B."/>
            <person name="Miyauchi S."/>
            <person name="Viragh M."/>
            <person name="Kuo A."/>
            <person name="Thoen E."/>
            <person name="Andreopoulos B."/>
            <person name="Lu D."/>
            <person name="Skrede I."/>
            <person name="Drula E."/>
            <person name="Henrissat B."/>
            <person name="Morin E."/>
            <person name="Kohler A."/>
            <person name="Barry K."/>
            <person name="LaButti K."/>
            <person name="Morin E."/>
            <person name="Salamov A."/>
            <person name="Lipzen A."/>
            <person name="Mereny Z."/>
            <person name="Hegedus B."/>
            <person name="Baldrian P."/>
            <person name="Stursova M."/>
            <person name="Weitz H."/>
            <person name="Taylor A."/>
            <person name="Grigoriev I.V."/>
            <person name="Nagy L.G."/>
            <person name="Martin F."/>
            <person name="Kauserud H."/>
        </authorList>
    </citation>
    <scope>NUCLEOTIDE SEQUENCE</scope>
    <source>
        <strain evidence="1">CBHHK182m</strain>
    </source>
</reference>
<dbReference type="AlphaFoldDB" id="A0AAD7NXR1"/>
<proteinExistence type="predicted"/>
<keyword evidence="2" id="KW-1185">Reference proteome</keyword>
<evidence type="ECO:0000313" key="1">
    <source>
        <dbReference type="EMBL" id="KAJ7779608.1"/>
    </source>
</evidence>
<protein>
    <recommendedName>
        <fullName evidence="3">FAD/NAD(P)-binding domain-containing protein</fullName>
    </recommendedName>
</protein>
<dbReference type="EMBL" id="JARKIB010000005">
    <property type="protein sequence ID" value="KAJ7779608.1"/>
    <property type="molecule type" value="Genomic_DNA"/>
</dbReference>
<evidence type="ECO:0008006" key="3">
    <source>
        <dbReference type="Google" id="ProtNLM"/>
    </source>
</evidence>
<evidence type="ECO:0000313" key="2">
    <source>
        <dbReference type="Proteomes" id="UP001215598"/>
    </source>
</evidence>
<dbReference type="Proteomes" id="UP001215598">
    <property type="component" value="Unassembled WGS sequence"/>
</dbReference>
<name>A0AAD7NXR1_9AGAR</name>
<dbReference type="SUPFAM" id="SSF51905">
    <property type="entry name" value="FAD/NAD(P)-binding domain"/>
    <property type="match status" value="1"/>
</dbReference>
<accession>A0AAD7NXR1</accession>
<gene>
    <name evidence="1" type="ORF">B0H16DRAFT_1448060</name>
</gene>
<sequence length="536" mass="59279">MKIVKRGANALFRKSLQGIKDGKDNENINHALWRTARGSTGGLSLGCPPFRIGKCHIIFDSIECRCRFRIFSKYNTRRKTAMRAAALIRIIVTVELLFSMNLKSGVKSLRAILKHGETREAEGTLDNNSQSTTFPHPITRVAVIGAGPSALQAAAYLLAISPSADTNALHPLGVTGFTLGRRSLSTIHNPVNAISDEYPTTREGEDDLSLEERWKEYWQSHPVWYNLHTNGPALWSVFVQHDVQRQVTFYSTRVETIKKCNETATWTLTLRQLPESKRLEAETIATQRGIPERPCQFAHPDHLALLLSVMLVGASVSAIKLARSIAPFTHRLFASVRFDSAQQPNKYRDMYGLNILFGFPGKVEIVPEIACFGLLSENAIGIKNGEITLVKGTVLPGIDEYSADLGRLHPQSARPSTKPLAELPNFVSSSSTAGVSQRYPVAAGDHPATSQEEDIPSLMDNDTIAMWAGAPTNLGVIFLDGNDFLWIPDRPAFSGVSRLDFEVSALNLPFAARSVSEYWTLRLEFFEMFTPGAITR</sequence>